<name>A0ABQ5TJJ5_9BACI</name>
<dbReference type="Proteomes" id="UP001275436">
    <property type="component" value="Unassembled WGS sequence"/>
</dbReference>
<dbReference type="RefSeq" id="WP_317958235.1">
    <property type="nucleotide sequence ID" value="NZ_BSKO01000001.1"/>
</dbReference>
<proteinExistence type="inferred from homology"/>
<evidence type="ECO:0000256" key="1">
    <source>
        <dbReference type="ARBA" id="ARBA00022729"/>
    </source>
</evidence>
<dbReference type="CDD" id="cd00845">
    <property type="entry name" value="MPP_UshA_N_like"/>
    <property type="match status" value="1"/>
</dbReference>
<dbReference type="InterPro" id="IPR008334">
    <property type="entry name" value="5'-Nucleotdase_C"/>
</dbReference>
<dbReference type="InterPro" id="IPR011240">
    <property type="entry name" value="Pesterase_YunD"/>
</dbReference>
<dbReference type="SUPFAM" id="SSF56300">
    <property type="entry name" value="Metallo-dependent phosphatases"/>
    <property type="match status" value="1"/>
</dbReference>
<dbReference type="InterPro" id="IPR029052">
    <property type="entry name" value="Metallo-depent_PP-like"/>
</dbReference>
<evidence type="ECO:0000313" key="5">
    <source>
        <dbReference type="EMBL" id="GLO67038.1"/>
    </source>
</evidence>
<comment type="caution">
    <text evidence="5">The sequence shown here is derived from an EMBL/GenBank/DDBJ whole genome shotgun (WGS) entry which is preliminary data.</text>
</comment>
<keyword evidence="2" id="KW-0547">Nucleotide-binding</keyword>
<dbReference type="InterPro" id="IPR036907">
    <property type="entry name" value="5'-Nucleotdase_C_sf"/>
</dbReference>
<evidence type="ECO:0000259" key="4">
    <source>
        <dbReference type="Pfam" id="PF02872"/>
    </source>
</evidence>
<dbReference type="PANTHER" id="PTHR11575:SF24">
    <property type="entry name" value="5'-NUCLEOTIDASE"/>
    <property type="match status" value="1"/>
</dbReference>
<reference evidence="5 6" key="1">
    <citation type="submission" date="2023-02" db="EMBL/GenBank/DDBJ databases">
        <title>Oceanobacillus kimchii IFOP_LL358 isolated form Alexandrium catenella lab strain.</title>
        <authorList>
            <person name="Gajardo G."/>
            <person name="Ueki S."/>
            <person name="Maruyama F."/>
        </authorList>
    </citation>
    <scope>NUCLEOTIDE SEQUENCE [LARGE SCALE GENOMIC DNA]</scope>
    <source>
        <strain evidence="5 6">IFOP_LL358</strain>
    </source>
</reference>
<dbReference type="PANTHER" id="PTHR11575">
    <property type="entry name" value="5'-NUCLEOTIDASE-RELATED"/>
    <property type="match status" value="1"/>
</dbReference>
<dbReference type="SUPFAM" id="SSF55816">
    <property type="entry name" value="5'-nucleotidase (syn. UDP-sugar hydrolase), C-terminal domain"/>
    <property type="match status" value="1"/>
</dbReference>
<protein>
    <submittedName>
        <fullName evidence="5">Metallophosphoesterase YunD</fullName>
    </submittedName>
</protein>
<keyword evidence="1" id="KW-0732">Signal</keyword>
<dbReference type="Gene3D" id="3.90.780.10">
    <property type="entry name" value="5'-Nucleotidase, C-terminal domain"/>
    <property type="match status" value="1"/>
</dbReference>
<dbReference type="InterPro" id="IPR004843">
    <property type="entry name" value="Calcineurin-like_PHP"/>
</dbReference>
<comment type="similarity">
    <text evidence="2">Belongs to the 5'-nucleotidase family.</text>
</comment>
<keyword evidence="6" id="KW-1185">Reference proteome</keyword>
<keyword evidence="2" id="KW-0378">Hydrolase</keyword>
<evidence type="ECO:0000256" key="2">
    <source>
        <dbReference type="RuleBase" id="RU362119"/>
    </source>
</evidence>
<feature type="domain" description="Calcineurin-like phosphoesterase" evidence="3">
    <location>
        <begin position="7"/>
        <end position="206"/>
    </location>
</feature>
<dbReference type="InterPro" id="IPR006179">
    <property type="entry name" value="5_nucleotidase/apyrase"/>
</dbReference>
<dbReference type="EMBL" id="BSKO01000001">
    <property type="protein sequence ID" value="GLO67038.1"/>
    <property type="molecule type" value="Genomic_DNA"/>
</dbReference>
<accession>A0ABQ5TJJ5</accession>
<dbReference type="Pfam" id="PF00149">
    <property type="entry name" value="Metallophos"/>
    <property type="match status" value="1"/>
</dbReference>
<organism evidence="5 6">
    <name type="scientific">Oceanobacillus kimchii</name>
    <dbReference type="NCBI Taxonomy" id="746691"/>
    <lineage>
        <taxon>Bacteria</taxon>
        <taxon>Bacillati</taxon>
        <taxon>Bacillota</taxon>
        <taxon>Bacilli</taxon>
        <taxon>Bacillales</taxon>
        <taxon>Bacillaceae</taxon>
        <taxon>Oceanobacillus</taxon>
    </lineage>
</organism>
<dbReference type="Pfam" id="PF02872">
    <property type="entry name" value="5_nucleotid_C"/>
    <property type="match status" value="1"/>
</dbReference>
<feature type="domain" description="5'-Nucleotidase C-terminal" evidence="4">
    <location>
        <begin position="291"/>
        <end position="429"/>
    </location>
</feature>
<gene>
    <name evidence="5" type="primary">yunD</name>
    <name evidence="5" type="ORF">MACH08_28220</name>
</gene>
<evidence type="ECO:0000259" key="3">
    <source>
        <dbReference type="Pfam" id="PF00149"/>
    </source>
</evidence>
<dbReference type="PRINTS" id="PR01607">
    <property type="entry name" value="APYRASEFAMLY"/>
</dbReference>
<sequence>MSKEQLTFYFTNDLHSHFLQWPKVAAYLLHKQEIHKENRDIFWTVDIGDHVDRSHPITEASRGKANIDLLNQLNYDVVTLGNNEGITLSHDELYHLYDHANFSVVCSNLESLDGQLPAWLKRTEIKETASGIKVGFLGLTAPFNAFYELLDWHIDNEFDVLDRYINELEKETDIIVLLSHLGISVDQEIARRYPAVDIIMGGHTHHLLEKGEMVNHTLITAAGKHCFYVGEVTVEWNHEENRITKLNGYAVDLRDTIPDLHTEQYIQTLFDQSRKYLDNVIVKANKPIEVKWFANTSIIQSLTTTLRKWTKADCAMLNAGVLLESLPAGPITYGDIHRICPHPINPVLVDLKGDELIEVIRASLSTDFTELKLKGFGFRGEILGKMIFSGLDVITDFHRNGGEYVKAVYEQNGKQIDPDKTYYVATADTFTFGRLLPEIAKSTTKQYFVPEFLRDLLAETLIQQYPS</sequence>
<evidence type="ECO:0000313" key="6">
    <source>
        <dbReference type="Proteomes" id="UP001275436"/>
    </source>
</evidence>
<dbReference type="PIRSF" id="PIRSF036361">
    <property type="entry name" value="YunD"/>
    <property type="match status" value="1"/>
</dbReference>
<dbReference type="Gene3D" id="3.60.21.10">
    <property type="match status" value="1"/>
</dbReference>